<evidence type="ECO:0000256" key="1">
    <source>
        <dbReference type="SAM" id="Phobius"/>
    </source>
</evidence>
<keyword evidence="1" id="KW-0472">Membrane</keyword>
<protein>
    <recommendedName>
        <fullName evidence="5">Secreted peptide</fullName>
    </recommendedName>
</protein>
<organism evidence="3 4">
    <name type="scientific">Macrophomina phaseolina</name>
    <dbReference type="NCBI Taxonomy" id="35725"/>
    <lineage>
        <taxon>Eukaryota</taxon>
        <taxon>Fungi</taxon>
        <taxon>Dikarya</taxon>
        <taxon>Ascomycota</taxon>
        <taxon>Pezizomycotina</taxon>
        <taxon>Dothideomycetes</taxon>
        <taxon>Dothideomycetes incertae sedis</taxon>
        <taxon>Botryosphaeriales</taxon>
        <taxon>Botryosphaeriaceae</taxon>
        <taxon>Macrophomina</taxon>
    </lineage>
</organism>
<keyword evidence="4" id="KW-1185">Reference proteome</keyword>
<keyword evidence="2" id="KW-0732">Signal</keyword>
<feature type="chain" id="PRO_5047053000" description="Secreted peptide" evidence="2">
    <location>
        <begin position="23"/>
        <end position="59"/>
    </location>
</feature>
<gene>
    <name evidence="3" type="ORF">B0J12DRAFT_648630</name>
</gene>
<evidence type="ECO:0000256" key="2">
    <source>
        <dbReference type="SAM" id="SignalP"/>
    </source>
</evidence>
<name>A0ABQ8GLN1_9PEZI</name>
<reference evidence="3 4" key="1">
    <citation type="journal article" date="2021" name="Nat. Commun.">
        <title>Genetic determinants of endophytism in the Arabidopsis root mycobiome.</title>
        <authorList>
            <person name="Mesny F."/>
            <person name="Miyauchi S."/>
            <person name="Thiergart T."/>
            <person name="Pickel B."/>
            <person name="Atanasova L."/>
            <person name="Karlsson M."/>
            <person name="Huettel B."/>
            <person name="Barry K.W."/>
            <person name="Haridas S."/>
            <person name="Chen C."/>
            <person name="Bauer D."/>
            <person name="Andreopoulos W."/>
            <person name="Pangilinan J."/>
            <person name="LaButti K."/>
            <person name="Riley R."/>
            <person name="Lipzen A."/>
            <person name="Clum A."/>
            <person name="Drula E."/>
            <person name="Henrissat B."/>
            <person name="Kohler A."/>
            <person name="Grigoriev I.V."/>
            <person name="Martin F.M."/>
            <person name="Hacquard S."/>
        </authorList>
    </citation>
    <scope>NUCLEOTIDE SEQUENCE [LARGE SCALE GENOMIC DNA]</scope>
    <source>
        <strain evidence="3 4">MPI-SDFR-AT-0080</strain>
    </source>
</reference>
<dbReference type="EMBL" id="JAGTJR010000005">
    <property type="protein sequence ID" value="KAH7060382.1"/>
    <property type="molecule type" value="Genomic_DNA"/>
</dbReference>
<evidence type="ECO:0000313" key="3">
    <source>
        <dbReference type="EMBL" id="KAH7060382.1"/>
    </source>
</evidence>
<dbReference type="Proteomes" id="UP000774617">
    <property type="component" value="Unassembled WGS sequence"/>
</dbReference>
<sequence length="59" mass="5898">MSSAIVLVTVVVVALVTTLVAAASAGGSTVACGAAIWRVVLIPGLIFRFLVARVFLVGA</sequence>
<proteinExistence type="predicted"/>
<keyword evidence="1" id="KW-0812">Transmembrane</keyword>
<evidence type="ECO:0008006" key="5">
    <source>
        <dbReference type="Google" id="ProtNLM"/>
    </source>
</evidence>
<keyword evidence="1" id="KW-1133">Transmembrane helix</keyword>
<evidence type="ECO:0000313" key="4">
    <source>
        <dbReference type="Proteomes" id="UP000774617"/>
    </source>
</evidence>
<feature type="transmembrane region" description="Helical" evidence="1">
    <location>
        <begin position="35"/>
        <end position="56"/>
    </location>
</feature>
<comment type="caution">
    <text evidence="3">The sequence shown here is derived from an EMBL/GenBank/DDBJ whole genome shotgun (WGS) entry which is preliminary data.</text>
</comment>
<accession>A0ABQ8GLN1</accession>
<feature type="signal peptide" evidence="2">
    <location>
        <begin position="1"/>
        <end position="22"/>
    </location>
</feature>